<dbReference type="InterPro" id="IPR045851">
    <property type="entry name" value="AMP-bd_C_sf"/>
</dbReference>
<dbReference type="Gene3D" id="3.30.559.10">
    <property type="entry name" value="Chloramphenicol acetyltransferase-like domain"/>
    <property type="match status" value="2"/>
</dbReference>
<keyword evidence="1" id="KW-0596">Phosphopantetheine</keyword>
<dbReference type="PANTHER" id="PTHR45527">
    <property type="entry name" value="NONRIBOSOMAL PEPTIDE SYNTHETASE"/>
    <property type="match status" value="1"/>
</dbReference>
<dbReference type="Gene3D" id="3.30.559.30">
    <property type="entry name" value="Nonribosomal peptide synthetase, condensation domain"/>
    <property type="match status" value="2"/>
</dbReference>
<evidence type="ECO:0000256" key="1">
    <source>
        <dbReference type="ARBA" id="ARBA00022450"/>
    </source>
</evidence>
<dbReference type="CDD" id="cd19537">
    <property type="entry name" value="C_NRPS-like"/>
    <property type="match status" value="1"/>
</dbReference>
<dbReference type="InterPro" id="IPR006162">
    <property type="entry name" value="Ppantetheine_attach_site"/>
</dbReference>
<sequence length="1701" mass="188326">MDNIILSELSKGLKISEHEITPNSTFHRAGGDSITALRVSAACKRQGVSINVSSILNSQTISELLKSATWLPGHEETFTPEGTTENRHTIGDRDASASPSLDAATPNNLSSATTTTNGTNGINGINGIYGGHGNPGIIKTHDSQGMQMHQRSSRRTDAGVCKMMSLQSSLVLDTRARPGNNVISYFQEYSYSPAQVATLKHAWQQVVRSEPIFRTVFDDEMFWDDGMAFFSWSESIHHDEGQFEQELQSTSTPGMLDPATEFKVVTLVGKKSVLVWHVHHALVDGYSAHLLLQKVDTVMNGGQISQGYSFADLARGWQMYQAVFQQQATQFWREYLTGMTAVNNDLLLPPPEDQRHVGTPSSGVATFSVPLQGSLQFAQANDLPLSSIYYAAWALTLSIYTGSDSVMFGVLFANRSLPVPAIRDTVGPMMNTLPLLLCLDRRKTPRDLLHYTAERLSKLREYEWSVPDQRCPMTSVLAMQYDYEANTDPKFQTESCYTRLQSSIPVNLFLGPKDRIQINYDKNLYDHSDIDKLGQMYNHAIRALIGSETILLNEYFRRPLPPSMWKEVMLNGNCSSTQSRCEGEDTLTSLFDDRLESIPSAPAVIRGASSITYAQLDEAATKVASSLCKTVSPGDVVCVHADRSINWIIAIYAVLRARAVYCPLDPAIPAELRDTYFQTSGSGLFLSTWDVCKDKKPQSTRLCYSVEELLHRAANPSDVSVLLQRPKASKKDTAYLCFTSGSSGLPKGVACTHEGIVAFQKDYDARLRMRPHLKVAQIMSPAFDGSIHEIFSSLSYGGTILLTETADVLSNLQKADVAMITPSVAKLLNPRDYENLEAIYLVGEHLPQAVCDAWSAVMPAFNLYGPTESSCGSTCKRLVCGEKVTIGCPVQSTRIYILDQHQCPLPPGVIGELYTAGVQVSRGYIKRPKETARNFLKDTICPETNQTMYRTQDRGYWNQSGEICLLGRSDRQIKLRGFRLDLDDLEIRMVRASNATSVALARTEDILVAMIQPETTDIALFEEAIKKVLPPQALPRLIKAVEKFPLGNAGKLDYKAISTAFSLEEAEAPSSDPSVSPSIAIDHVRTKIASVWRSVLNLDDGQTLNEDSSFLELGGHSLEQIALSSRLSSALNTRVTLADVMQNITFGDQVKRFRAPASHSANGQLLAGSRPTGQLTGVGGQIEAAWRSLLSLDSKYSLNYDSNFVELGGDSILQQKLTSLLSTIGQQRIPLLDVIKRPRLGDQVALLSASHIDRQAGESGPNTGSVLGRSTLSPIEHEWLQKYKLDKGSSSFNVNFVCALSQDLDIKRLERAWNKVLARHAILSSIFPNDHNRVYSKTPPRVILTNDINIRQEVNREFKLHEELPIRVFISPTALVLVASHIVLDLTALNVILSDVQIYWNGKSPDTVPRDYGQTSQWSRGISQDNIDFWGHLSDLLPYCGPTRLNYGGKSRVCKILPETFRAMVHLSTKHGITLHQLSLAAVGLAIRHGSPDGRSAVLGSPYLNRGVEDFDTVGLFLEPLVIRVDDPWSSKADLIHRSDSREDSWTLAFCRRVATASQQALSHSIPWNELLKQHAVVSDHPNVPFIEAMVTFHDNRGREPLSIDGTQPLYTWCEGAKFKIMFEFLALNSDTAMLRMEYDTLLYSETEASYIQSRVMAAIDGLTQQLNRTGIEDKMQQATLSQQHPSDDGSKYFGAKLAEL</sequence>
<evidence type="ECO:0000256" key="2">
    <source>
        <dbReference type="ARBA" id="ARBA00022553"/>
    </source>
</evidence>
<name>A0A0B4FF67_METAF</name>
<feature type="domain" description="Carrier" evidence="6">
    <location>
        <begin position="1082"/>
        <end position="1157"/>
    </location>
</feature>
<evidence type="ECO:0000313" key="8">
    <source>
        <dbReference type="Proteomes" id="UP000031186"/>
    </source>
</evidence>
<dbReference type="InterPro" id="IPR042099">
    <property type="entry name" value="ANL_N_sf"/>
</dbReference>
<dbReference type="Pfam" id="PF00668">
    <property type="entry name" value="Condensation"/>
    <property type="match status" value="2"/>
</dbReference>
<dbReference type="Gene3D" id="3.30.300.30">
    <property type="match status" value="1"/>
</dbReference>
<dbReference type="SUPFAM" id="SSF47336">
    <property type="entry name" value="ACP-like"/>
    <property type="match status" value="3"/>
</dbReference>
<dbReference type="Gene3D" id="3.40.50.12780">
    <property type="entry name" value="N-terminal domain of ligase-like"/>
    <property type="match status" value="1"/>
</dbReference>
<feature type="domain" description="Carrier" evidence="6">
    <location>
        <begin position="1173"/>
        <end position="1251"/>
    </location>
</feature>
<feature type="region of interest" description="Disordered" evidence="5">
    <location>
        <begin position="74"/>
        <end position="121"/>
    </location>
</feature>
<proteinExistence type="inferred from homology"/>
<dbReference type="InterPro" id="IPR036736">
    <property type="entry name" value="ACP-like_sf"/>
</dbReference>
<dbReference type="GO" id="GO:0016874">
    <property type="term" value="F:ligase activity"/>
    <property type="evidence" value="ECO:0007669"/>
    <property type="project" value="UniProtKB-KW"/>
</dbReference>
<keyword evidence="3" id="KW-0436">Ligase</keyword>
<dbReference type="GO" id="GO:0005737">
    <property type="term" value="C:cytoplasm"/>
    <property type="evidence" value="ECO:0007669"/>
    <property type="project" value="TreeGrafter"/>
</dbReference>
<feature type="compositionally biased region" description="Basic and acidic residues" evidence="5">
    <location>
        <begin position="84"/>
        <end position="95"/>
    </location>
</feature>
<feature type="non-terminal residue" evidence="7">
    <location>
        <position position="1"/>
    </location>
</feature>
<dbReference type="InterPro" id="IPR023213">
    <property type="entry name" value="CAT-like_dom_sf"/>
</dbReference>
<keyword evidence="2" id="KW-0597">Phosphoprotein</keyword>
<evidence type="ECO:0000256" key="3">
    <source>
        <dbReference type="ARBA" id="ARBA00022598"/>
    </source>
</evidence>
<evidence type="ECO:0000256" key="4">
    <source>
        <dbReference type="ARBA" id="ARBA00029454"/>
    </source>
</evidence>
<dbReference type="PROSITE" id="PS00455">
    <property type="entry name" value="AMP_BINDING"/>
    <property type="match status" value="1"/>
</dbReference>
<evidence type="ECO:0000256" key="5">
    <source>
        <dbReference type="SAM" id="MobiDB-lite"/>
    </source>
</evidence>
<dbReference type="VEuPathDB" id="FungiDB:MAN_01587"/>
<evidence type="ECO:0000259" key="6">
    <source>
        <dbReference type="PROSITE" id="PS50075"/>
    </source>
</evidence>
<dbReference type="GO" id="GO:0043041">
    <property type="term" value="P:amino acid activation for nonribosomal peptide biosynthetic process"/>
    <property type="evidence" value="ECO:0007669"/>
    <property type="project" value="TreeGrafter"/>
</dbReference>
<organism evidence="7 8">
    <name type="scientific">Metarhizium anisopliae (strain ARSEF 549)</name>
    <dbReference type="NCBI Taxonomy" id="3151832"/>
    <lineage>
        <taxon>Eukaryota</taxon>
        <taxon>Fungi</taxon>
        <taxon>Dikarya</taxon>
        <taxon>Ascomycota</taxon>
        <taxon>Pezizomycotina</taxon>
        <taxon>Sordariomycetes</taxon>
        <taxon>Hypocreomycetidae</taxon>
        <taxon>Hypocreales</taxon>
        <taxon>Clavicipitaceae</taxon>
        <taxon>Metarhizium</taxon>
    </lineage>
</organism>
<dbReference type="GO" id="GO:0031177">
    <property type="term" value="F:phosphopantetheine binding"/>
    <property type="evidence" value="ECO:0007669"/>
    <property type="project" value="TreeGrafter"/>
</dbReference>
<dbReference type="Proteomes" id="UP000031186">
    <property type="component" value="Unassembled WGS sequence"/>
</dbReference>
<dbReference type="GO" id="GO:0044550">
    <property type="term" value="P:secondary metabolite biosynthetic process"/>
    <property type="evidence" value="ECO:0007669"/>
    <property type="project" value="TreeGrafter"/>
</dbReference>
<dbReference type="InterPro" id="IPR020845">
    <property type="entry name" value="AMP-binding_CS"/>
</dbReference>
<dbReference type="SUPFAM" id="SSF52777">
    <property type="entry name" value="CoA-dependent acyltransferases"/>
    <property type="match status" value="4"/>
</dbReference>
<dbReference type="PROSITE" id="PS50075">
    <property type="entry name" value="CARRIER"/>
    <property type="match status" value="3"/>
</dbReference>
<dbReference type="Gene3D" id="1.10.1200.10">
    <property type="entry name" value="ACP-like"/>
    <property type="match status" value="3"/>
</dbReference>
<dbReference type="InterPro" id="IPR009081">
    <property type="entry name" value="PP-bd_ACP"/>
</dbReference>
<dbReference type="InterPro" id="IPR001242">
    <property type="entry name" value="Condensation_dom"/>
</dbReference>
<protein>
    <submittedName>
        <fullName evidence="7">AMP-dependent synthetase/ligase</fullName>
    </submittedName>
</protein>
<dbReference type="HOGENOM" id="CLU_000022_0_5_1"/>
<dbReference type="InterPro" id="IPR000873">
    <property type="entry name" value="AMP-dep_synth/lig_dom"/>
</dbReference>
<dbReference type="SUPFAM" id="SSF56801">
    <property type="entry name" value="Acetyl-CoA synthetase-like"/>
    <property type="match status" value="1"/>
</dbReference>
<accession>A0A0B4FF67</accession>
<dbReference type="PANTHER" id="PTHR45527:SF11">
    <property type="entry name" value="NONRIBOSOMAL PEPTIDE SYNTHETASE 5"/>
    <property type="match status" value="1"/>
</dbReference>
<dbReference type="Pfam" id="PF00550">
    <property type="entry name" value="PP-binding"/>
    <property type="match status" value="2"/>
</dbReference>
<comment type="caution">
    <text evidence="7">The sequence shown here is derived from an EMBL/GenBank/DDBJ whole genome shotgun (WGS) entry which is preliminary data.</text>
</comment>
<dbReference type="EMBL" id="AZNF01000002">
    <property type="protein sequence ID" value="KID69073.1"/>
    <property type="molecule type" value="Genomic_DNA"/>
</dbReference>
<dbReference type="Pfam" id="PF00501">
    <property type="entry name" value="AMP-binding"/>
    <property type="match status" value="1"/>
</dbReference>
<keyword evidence="8" id="KW-1185">Reference proteome</keyword>
<feature type="domain" description="Carrier" evidence="6">
    <location>
        <begin position="1"/>
        <end position="72"/>
    </location>
</feature>
<dbReference type="PROSITE" id="PS00012">
    <property type="entry name" value="PHOSPHOPANTETHEINE"/>
    <property type="match status" value="1"/>
</dbReference>
<gene>
    <name evidence="7" type="ORF">MAN_01587</name>
</gene>
<comment type="similarity">
    <text evidence="4">Belongs to the NRP synthetase family.</text>
</comment>
<evidence type="ECO:0000313" key="7">
    <source>
        <dbReference type="EMBL" id="KID69073.1"/>
    </source>
</evidence>
<reference evidence="7 8" key="1">
    <citation type="journal article" date="2014" name="Proc. Natl. Acad. Sci. U.S.A.">
        <title>Trajectory and genomic determinants of fungal-pathogen speciation and host adaptation.</title>
        <authorList>
            <person name="Hu X."/>
            <person name="Xiao G."/>
            <person name="Zheng P."/>
            <person name="Shang Y."/>
            <person name="Su Y."/>
            <person name="Zhang X."/>
            <person name="Liu X."/>
            <person name="Zhan S."/>
            <person name="St Leger R.J."/>
            <person name="Wang C."/>
        </authorList>
    </citation>
    <scope>NUCLEOTIDE SEQUENCE [LARGE SCALE GENOMIC DNA]</scope>
    <source>
        <strain evidence="7 8">ARSEF 549</strain>
    </source>
</reference>